<evidence type="ECO:0000313" key="8">
    <source>
        <dbReference type="Proteomes" id="UP000078113"/>
    </source>
</evidence>
<dbReference type="Proteomes" id="UP000078113">
    <property type="component" value="Unassembled WGS sequence"/>
</dbReference>
<evidence type="ECO:0000256" key="5">
    <source>
        <dbReference type="ARBA" id="ARBA00023242"/>
    </source>
</evidence>
<evidence type="ECO:0000256" key="3">
    <source>
        <dbReference type="ARBA" id="ARBA00023015"/>
    </source>
</evidence>
<evidence type="ECO:0000256" key="6">
    <source>
        <dbReference type="SAM" id="MobiDB-lite"/>
    </source>
</evidence>
<dbReference type="GO" id="GO:0003712">
    <property type="term" value="F:transcription coregulator activity"/>
    <property type="evidence" value="ECO:0007669"/>
    <property type="project" value="InterPro"/>
</dbReference>
<dbReference type="Pfam" id="PF06179">
    <property type="entry name" value="Med22"/>
    <property type="match status" value="1"/>
</dbReference>
<name>A0A8X7NDU5_9BASI</name>
<evidence type="ECO:0000256" key="4">
    <source>
        <dbReference type="ARBA" id="ARBA00023163"/>
    </source>
</evidence>
<evidence type="ECO:0000313" key="7">
    <source>
        <dbReference type="EMBL" id="KAE8270205.1"/>
    </source>
</evidence>
<dbReference type="PANTHER" id="PTHR40630">
    <property type="entry name" value="POSSIBLE DNA-BINDING PROTEIN"/>
    <property type="match status" value="1"/>
</dbReference>
<dbReference type="GO" id="GO:0016592">
    <property type="term" value="C:mediator complex"/>
    <property type="evidence" value="ECO:0007669"/>
    <property type="project" value="InterPro"/>
</dbReference>
<accession>A0A8X7NDU5</accession>
<evidence type="ECO:0000256" key="1">
    <source>
        <dbReference type="ARBA" id="ARBA00004123"/>
    </source>
</evidence>
<feature type="region of interest" description="Disordered" evidence="6">
    <location>
        <begin position="223"/>
        <end position="257"/>
    </location>
</feature>
<keyword evidence="3" id="KW-0805">Transcription regulation</keyword>
<protein>
    <submittedName>
        <fullName evidence="7">Uncharacterized protein</fullName>
    </submittedName>
</protein>
<dbReference type="InterPro" id="IPR009332">
    <property type="entry name" value="Med22"/>
</dbReference>
<gene>
    <name evidence="7" type="ORF">A4X09_0g2126</name>
</gene>
<keyword evidence="8" id="KW-1185">Reference proteome</keyword>
<comment type="caution">
    <text evidence="7">The sequence shown here is derived from an EMBL/GenBank/DDBJ whole genome shotgun (WGS) entry which is preliminary data.</text>
</comment>
<reference evidence="7" key="2">
    <citation type="journal article" date="2019" name="IMA Fungus">
        <title>Genome sequencing and comparison of five Tilletia species to identify candidate genes for the detection of regulated species infecting wheat.</title>
        <authorList>
            <person name="Nguyen H.D.T."/>
            <person name="Sultana T."/>
            <person name="Kesanakurti P."/>
            <person name="Hambleton S."/>
        </authorList>
    </citation>
    <scope>NUCLEOTIDE SEQUENCE</scope>
    <source>
        <strain evidence="7">DAOMC 236422</strain>
    </source>
</reference>
<feature type="compositionally biased region" description="Low complexity" evidence="6">
    <location>
        <begin position="40"/>
        <end position="52"/>
    </location>
</feature>
<feature type="region of interest" description="Disordered" evidence="6">
    <location>
        <begin position="1"/>
        <end position="70"/>
    </location>
</feature>
<sequence>MDKASAGPSSPTPSAPGAGAGPLPFRSTTSAPFRTDVARRTALSTATLLRTSNKQSSAGAHGPGGLSSSVTGLLRAQEDDDEEDEDGVGAAKLSETQLAKLEEGVNVKIDGEIQILLDGFRQIVGLAMIRDKDRYLLAQESYQAEMRAHNMVRAAQSLTLLSASLKLSLILSLESGQGGDEDESSPNNGAHPEGRPQSAKELIEDTERLRSRCAELLGNLGVGLGHAPRSVPEPELQAQQTETVANPAEPSNADPIT</sequence>
<comment type="similarity">
    <text evidence="2">Belongs to the Mediator complex subunit 22 family.</text>
</comment>
<dbReference type="InterPro" id="IPR021487">
    <property type="entry name" value="DUF3140"/>
</dbReference>
<dbReference type="AlphaFoldDB" id="A0A8X7NDU5"/>
<evidence type="ECO:0000256" key="2">
    <source>
        <dbReference type="ARBA" id="ARBA00005942"/>
    </source>
</evidence>
<keyword evidence="4" id="KW-0804">Transcription</keyword>
<feature type="region of interest" description="Disordered" evidence="6">
    <location>
        <begin position="175"/>
        <end position="205"/>
    </location>
</feature>
<dbReference type="PANTHER" id="PTHR40630:SF1">
    <property type="entry name" value="DNA-BINDING PROTEIN"/>
    <property type="match status" value="1"/>
</dbReference>
<dbReference type="GO" id="GO:0006357">
    <property type="term" value="P:regulation of transcription by RNA polymerase II"/>
    <property type="evidence" value="ECO:0007669"/>
    <property type="project" value="InterPro"/>
</dbReference>
<comment type="subcellular location">
    <subcellularLocation>
        <location evidence="1">Nucleus</location>
    </subcellularLocation>
</comment>
<reference evidence="7" key="1">
    <citation type="submission" date="2016-04" db="EMBL/GenBank/DDBJ databases">
        <authorList>
            <person name="Nguyen H.D."/>
            <person name="Samba Siva P."/>
            <person name="Cullis J."/>
            <person name="Levesque C.A."/>
            <person name="Hambleton S."/>
        </authorList>
    </citation>
    <scope>NUCLEOTIDE SEQUENCE</scope>
    <source>
        <strain evidence="7">DAOMC 236422</strain>
    </source>
</reference>
<proteinExistence type="inferred from homology"/>
<dbReference type="EMBL" id="LWDG02000059">
    <property type="protein sequence ID" value="KAE8270205.1"/>
    <property type="molecule type" value="Genomic_DNA"/>
</dbReference>
<organism evidence="7 8">
    <name type="scientific">Tilletia walkeri</name>
    <dbReference type="NCBI Taxonomy" id="117179"/>
    <lineage>
        <taxon>Eukaryota</taxon>
        <taxon>Fungi</taxon>
        <taxon>Dikarya</taxon>
        <taxon>Basidiomycota</taxon>
        <taxon>Ustilaginomycotina</taxon>
        <taxon>Exobasidiomycetes</taxon>
        <taxon>Tilletiales</taxon>
        <taxon>Tilletiaceae</taxon>
        <taxon>Tilletia</taxon>
    </lineage>
</organism>
<keyword evidence="5" id="KW-0539">Nucleus</keyword>